<dbReference type="AlphaFoldDB" id="A0A8X6I079"/>
<feature type="compositionally biased region" description="Polar residues" evidence="1">
    <location>
        <begin position="9"/>
        <end position="18"/>
    </location>
</feature>
<feature type="region of interest" description="Disordered" evidence="1">
    <location>
        <begin position="187"/>
        <end position="219"/>
    </location>
</feature>
<keyword evidence="3" id="KW-1185">Reference proteome</keyword>
<feature type="non-terminal residue" evidence="2">
    <location>
        <position position="307"/>
    </location>
</feature>
<dbReference type="OrthoDB" id="5876800at2759"/>
<evidence type="ECO:0000313" key="2">
    <source>
        <dbReference type="EMBL" id="GFR32923.1"/>
    </source>
</evidence>
<name>A0A8X6I079_TRICU</name>
<comment type="caution">
    <text evidence="2">The sequence shown here is derived from an EMBL/GenBank/DDBJ whole genome shotgun (WGS) entry which is preliminary data.</text>
</comment>
<proteinExistence type="predicted"/>
<feature type="region of interest" description="Disordered" evidence="1">
    <location>
        <begin position="237"/>
        <end position="288"/>
    </location>
</feature>
<gene>
    <name evidence="2" type="primary">phf8_0</name>
    <name evidence="2" type="ORF">TNCT_23871</name>
</gene>
<feature type="region of interest" description="Disordered" evidence="1">
    <location>
        <begin position="1"/>
        <end position="30"/>
    </location>
</feature>
<organism evidence="2 3">
    <name type="scientific">Trichonephila clavata</name>
    <name type="common">Joro spider</name>
    <name type="synonym">Nephila clavata</name>
    <dbReference type="NCBI Taxonomy" id="2740835"/>
    <lineage>
        <taxon>Eukaryota</taxon>
        <taxon>Metazoa</taxon>
        <taxon>Ecdysozoa</taxon>
        <taxon>Arthropoda</taxon>
        <taxon>Chelicerata</taxon>
        <taxon>Arachnida</taxon>
        <taxon>Araneae</taxon>
        <taxon>Araneomorphae</taxon>
        <taxon>Entelegynae</taxon>
        <taxon>Araneoidea</taxon>
        <taxon>Nephilidae</taxon>
        <taxon>Trichonephila</taxon>
    </lineage>
</organism>
<protein>
    <submittedName>
        <fullName evidence="2">Histone lysine demethylase PHF8</fullName>
    </submittedName>
</protein>
<dbReference type="Proteomes" id="UP000887116">
    <property type="component" value="Unassembled WGS sequence"/>
</dbReference>
<feature type="compositionally biased region" description="Basic and acidic residues" evidence="1">
    <location>
        <begin position="210"/>
        <end position="219"/>
    </location>
</feature>
<accession>A0A8X6I079</accession>
<feature type="compositionally biased region" description="Polar residues" evidence="1">
    <location>
        <begin position="255"/>
        <end position="272"/>
    </location>
</feature>
<evidence type="ECO:0000256" key="1">
    <source>
        <dbReference type="SAM" id="MobiDB-lite"/>
    </source>
</evidence>
<dbReference type="EMBL" id="BMAO01039670">
    <property type="protein sequence ID" value="GFR32923.1"/>
    <property type="molecule type" value="Genomic_DNA"/>
</dbReference>
<sequence>NGKPVEGSFNPNSLLNQTPHDDSNTDTPKNATIDDLLVATGLAVDGESSVSLGDDELNGGEAQLEPSTRDAIQGMLSMSKGAIRFSSQGDPSALSIQSLQPSIKAENMSELSLPHMDSSLANLSILARKSNPPVRSAKIALGFSRYNNSNNNQEYDDFEEQLKQCHQEGDYIYLGLDASDDECHVFKPRGRSRRDEPWNPKAKLVPNCPKPERPVREGTRKEAIECGLAAARLSSLPPQKRQYLKKKPIVRNKSVPDQQAGPSNPAFNNKRQLPSEPPKVVNKRPKKGFATAKQRLGKILKIHKMMY</sequence>
<reference evidence="2" key="1">
    <citation type="submission" date="2020-07" db="EMBL/GenBank/DDBJ databases">
        <title>Multicomponent nature underlies the extraordinary mechanical properties of spider dragline silk.</title>
        <authorList>
            <person name="Kono N."/>
            <person name="Nakamura H."/>
            <person name="Mori M."/>
            <person name="Yoshida Y."/>
            <person name="Ohtoshi R."/>
            <person name="Malay A.D."/>
            <person name="Moran D.A.P."/>
            <person name="Tomita M."/>
            <person name="Numata K."/>
            <person name="Arakawa K."/>
        </authorList>
    </citation>
    <scope>NUCLEOTIDE SEQUENCE</scope>
</reference>
<evidence type="ECO:0000313" key="3">
    <source>
        <dbReference type="Proteomes" id="UP000887116"/>
    </source>
</evidence>